<reference evidence="1" key="1">
    <citation type="submission" date="2023-04" db="EMBL/GenBank/DDBJ databases">
        <authorList>
            <consortium name="ELIXIR-Norway"/>
        </authorList>
    </citation>
    <scope>NUCLEOTIDE SEQUENCE [LARGE SCALE GENOMIC DNA]</scope>
</reference>
<keyword evidence="2" id="KW-1185">Reference proteome</keyword>
<organism evidence="1 2">
    <name type="scientific">Rangifer tarandus platyrhynchus</name>
    <name type="common">Svalbard reindeer</name>
    <dbReference type="NCBI Taxonomy" id="3082113"/>
    <lineage>
        <taxon>Eukaryota</taxon>
        <taxon>Metazoa</taxon>
        <taxon>Chordata</taxon>
        <taxon>Craniata</taxon>
        <taxon>Vertebrata</taxon>
        <taxon>Euteleostomi</taxon>
        <taxon>Mammalia</taxon>
        <taxon>Eutheria</taxon>
        <taxon>Laurasiatheria</taxon>
        <taxon>Artiodactyla</taxon>
        <taxon>Ruminantia</taxon>
        <taxon>Pecora</taxon>
        <taxon>Cervidae</taxon>
        <taxon>Odocoileinae</taxon>
        <taxon>Rangifer</taxon>
    </lineage>
</organism>
<proteinExistence type="predicted"/>
<gene>
    <name evidence="1" type="ORF">MRATA1EN1_LOCUS4772</name>
</gene>
<dbReference type="Proteomes" id="UP001176941">
    <property type="component" value="Chromosome 13"/>
</dbReference>
<accession>A0ABN8Y4B2</accession>
<evidence type="ECO:0000313" key="1">
    <source>
        <dbReference type="EMBL" id="CAI9155810.1"/>
    </source>
</evidence>
<evidence type="ECO:0000313" key="2">
    <source>
        <dbReference type="Proteomes" id="UP001176941"/>
    </source>
</evidence>
<sequence length="108" mass="12369">MFHKLLYLQTFNFRKVNTKPKIRTKLCRLPSLQQQFLIIEQSPLAPGTNKCTCSYLRELLQLLSPLPCPRRISIICCFSIQSLSKVLHLSLEAALDLFLSCKQQCGLS</sequence>
<protein>
    <submittedName>
        <fullName evidence="1">Uncharacterized protein</fullName>
    </submittedName>
</protein>
<dbReference type="EMBL" id="OX459949">
    <property type="protein sequence ID" value="CAI9155810.1"/>
    <property type="molecule type" value="Genomic_DNA"/>
</dbReference>
<name>A0ABN8Y4B2_RANTA</name>